<dbReference type="SUPFAM" id="SSF103473">
    <property type="entry name" value="MFS general substrate transporter"/>
    <property type="match status" value="1"/>
</dbReference>
<dbReference type="PROSITE" id="PS00217">
    <property type="entry name" value="SUGAR_TRANSPORT_2"/>
    <property type="match status" value="1"/>
</dbReference>
<feature type="transmembrane region" description="Helical" evidence="7">
    <location>
        <begin position="70"/>
        <end position="91"/>
    </location>
</feature>
<keyword evidence="10" id="KW-1185">Reference proteome</keyword>
<feature type="transmembrane region" description="Helical" evidence="7">
    <location>
        <begin position="103"/>
        <end position="121"/>
    </location>
</feature>
<organism evidence="9 10">
    <name type="scientific">Phascolomyces articulosus</name>
    <dbReference type="NCBI Taxonomy" id="60185"/>
    <lineage>
        <taxon>Eukaryota</taxon>
        <taxon>Fungi</taxon>
        <taxon>Fungi incertae sedis</taxon>
        <taxon>Mucoromycota</taxon>
        <taxon>Mucoromycotina</taxon>
        <taxon>Mucoromycetes</taxon>
        <taxon>Mucorales</taxon>
        <taxon>Lichtheimiaceae</taxon>
        <taxon>Phascolomyces</taxon>
    </lineage>
</organism>
<dbReference type="GO" id="GO:0016020">
    <property type="term" value="C:membrane"/>
    <property type="evidence" value="ECO:0007669"/>
    <property type="project" value="UniProtKB-SubCell"/>
</dbReference>
<evidence type="ECO:0000256" key="4">
    <source>
        <dbReference type="ARBA" id="ARBA00022692"/>
    </source>
</evidence>
<evidence type="ECO:0000256" key="2">
    <source>
        <dbReference type="ARBA" id="ARBA00010992"/>
    </source>
</evidence>
<keyword evidence="4 7" id="KW-0812">Transmembrane</keyword>
<keyword evidence="5 7" id="KW-1133">Transmembrane helix</keyword>
<evidence type="ECO:0000313" key="10">
    <source>
        <dbReference type="Proteomes" id="UP001209540"/>
    </source>
</evidence>
<dbReference type="InterPro" id="IPR005828">
    <property type="entry name" value="MFS_sugar_transport-like"/>
</dbReference>
<dbReference type="AlphaFoldDB" id="A0AAD5PKK0"/>
<feature type="transmembrane region" description="Helical" evidence="7">
    <location>
        <begin position="376"/>
        <end position="395"/>
    </location>
</feature>
<dbReference type="EMBL" id="JAIXMP010000001">
    <property type="protein sequence ID" value="KAI9278398.1"/>
    <property type="molecule type" value="Genomic_DNA"/>
</dbReference>
<evidence type="ECO:0000313" key="9">
    <source>
        <dbReference type="EMBL" id="KAI9278398.1"/>
    </source>
</evidence>
<dbReference type="Pfam" id="PF00083">
    <property type="entry name" value="Sugar_tr"/>
    <property type="match status" value="1"/>
</dbReference>
<dbReference type="InterPro" id="IPR045263">
    <property type="entry name" value="GLUT"/>
</dbReference>
<accession>A0AAD5PKK0</accession>
<feature type="transmembrane region" description="Helical" evidence="7">
    <location>
        <begin position="316"/>
        <end position="334"/>
    </location>
</feature>
<dbReference type="InterPro" id="IPR036259">
    <property type="entry name" value="MFS_trans_sf"/>
</dbReference>
<comment type="caution">
    <text evidence="9">The sequence shown here is derived from an EMBL/GenBank/DDBJ whole genome shotgun (WGS) entry which is preliminary data.</text>
</comment>
<evidence type="ECO:0000256" key="5">
    <source>
        <dbReference type="ARBA" id="ARBA00022989"/>
    </source>
</evidence>
<dbReference type="PANTHER" id="PTHR23503">
    <property type="entry name" value="SOLUTE CARRIER FAMILY 2"/>
    <property type="match status" value="1"/>
</dbReference>
<dbReference type="GO" id="GO:0015149">
    <property type="term" value="F:hexose transmembrane transporter activity"/>
    <property type="evidence" value="ECO:0007669"/>
    <property type="project" value="TreeGrafter"/>
</dbReference>
<feature type="transmembrane region" description="Helical" evidence="7">
    <location>
        <begin position="127"/>
        <end position="148"/>
    </location>
</feature>
<feature type="transmembrane region" description="Helical" evidence="7">
    <location>
        <begin position="12"/>
        <end position="31"/>
    </location>
</feature>
<evidence type="ECO:0000259" key="8">
    <source>
        <dbReference type="PROSITE" id="PS50850"/>
    </source>
</evidence>
<dbReference type="PANTHER" id="PTHR23503:SF8">
    <property type="entry name" value="FACILITATED GLUCOSE TRANSPORTER PROTEIN 1"/>
    <property type="match status" value="1"/>
</dbReference>
<comment type="similarity">
    <text evidence="2">Belongs to the major facilitator superfamily. Sugar transporter (TC 2.A.1.1) family.</text>
</comment>
<dbReference type="InterPro" id="IPR003663">
    <property type="entry name" value="Sugar/inositol_transpt"/>
</dbReference>
<evidence type="ECO:0000256" key="3">
    <source>
        <dbReference type="ARBA" id="ARBA00022448"/>
    </source>
</evidence>
<keyword evidence="3" id="KW-0813">Transport</keyword>
<proteinExistence type="inferred from homology"/>
<keyword evidence="6 7" id="KW-0472">Membrane</keyword>
<evidence type="ECO:0000256" key="7">
    <source>
        <dbReference type="SAM" id="Phobius"/>
    </source>
</evidence>
<feature type="transmembrane region" description="Helical" evidence="7">
    <location>
        <begin position="467"/>
        <end position="486"/>
    </location>
</feature>
<feature type="domain" description="Major facilitator superfamily (MFS) profile" evidence="8">
    <location>
        <begin position="18"/>
        <end position="491"/>
    </location>
</feature>
<dbReference type="PROSITE" id="PS50850">
    <property type="entry name" value="MFS"/>
    <property type="match status" value="1"/>
</dbReference>
<comment type="subcellular location">
    <subcellularLocation>
        <location evidence="1">Membrane</location>
        <topology evidence="1">Multi-pass membrane protein</topology>
    </subcellularLocation>
</comment>
<reference evidence="9" key="2">
    <citation type="submission" date="2023-02" db="EMBL/GenBank/DDBJ databases">
        <authorList>
            <consortium name="DOE Joint Genome Institute"/>
            <person name="Mondo S.J."/>
            <person name="Chang Y."/>
            <person name="Wang Y."/>
            <person name="Ahrendt S."/>
            <person name="Andreopoulos W."/>
            <person name="Barry K."/>
            <person name="Beard J."/>
            <person name="Benny G.L."/>
            <person name="Blankenship S."/>
            <person name="Bonito G."/>
            <person name="Cuomo C."/>
            <person name="Desiro A."/>
            <person name="Gervers K.A."/>
            <person name="Hundley H."/>
            <person name="Kuo A."/>
            <person name="LaButti K."/>
            <person name="Lang B.F."/>
            <person name="Lipzen A."/>
            <person name="O'Donnell K."/>
            <person name="Pangilinan J."/>
            <person name="Reynolds N."/>
            <person name="Sandor L."/>
            <person name="Smith M.W."/>
            <person name="Tsang A."/>
            <person name="Grigoriev I.V."/>
            <person name="Stajich J.E."/>
            <person name="Spatafora J.W."/>
        </authorList>
    </citation>
    <scope>NUCLEOTIDE SEQUENCE</scope>
    <source>
        <strain evidence="9">RSA 2281</strain>
    </source>
</reference>
<gene>
    <name evidence="9" type="ORF">BDA99DRAFT_455159</name>
</gene>
<sequence>MTEMDSRQVGVRPFVIFCSLVASLGTFNSGINTSALNVPSFYVRNCPGSSNNVTYYPGSSLPQCIIMNDWIWGVATGMLAVGGLLGAICSGTLAGRFGRRDSMLYMNILFVIGAVLISTSTTSAQFAVGRIIVGAASGFMTTIVSVYITEISPPSHRGVLVAFLQLFTATGIFVIEAIGLGLRSYVGWRVITAITVVPAITQAIGLGFCSRSPRWLIGQNRVDEARTVMLRLRKGNMESEFAEMVHGIVTTIPSPSPNTLDDKGKNDILSSTEDTTTIEDEETVKTTTTRGSNGNHLSFFQVMRIRRLAILTMKQMILHAGSQLVGINAIMYYSTSIFEASFGDNAAYVTVGVAGLNVVMTVVGQSLIDRLGRKSLMLISSVSMCLFAALMTVGMALNIPILQVVCIMLFVASFAVGLGIVPFLFTAECFPTYAVGAGCSAALMSNWFFNFIIGLIFPTLARVCGDYVFLIFVGFSFLLSLFIYFFTIETKKRSIEDIGRQLGWYDLNIHGSSTTVVSEKKLDHD</sequence>
<dbReference type="InterPro" id="IPR005829">
    <property type="entry name" value="Sugar_transporter_CS"/>
</dbReference>
<dbReference type="Gene3D" id="1.20.1250.20">
    <property type="entry name" value="MFS general substrate transporter like domains"/>
    <property type="match status" value="1"/>
</dbReference>
<feature type="transmembrane region" description="Helical" evidence="7">
    <location>
        <begin position="437"/>
        <end position="461"/>
    </location>
</feature>
<reference evidence="9" key="1">
    <citation type="journal article" date="2022" name="IScience">
        <title>Evolution of zygomycete secretomes and the origins of terrestrial fungal ecologies.</title>
        <authorList>
            <person name="Chang Y."/>
            <person name="Wang Y."/>
            <person name="Mondo S."/>
            <person name="Ahrendt S."/>
            <person name="Andreopoulos W."/>
            <person name="Barry K."/>
            <person name="Beard J."/>
            <person name="Benny G.L."/>
            <person name="Blankenship S."/>
            <person name="Bonito G."/>
            <person name="Cuomo C."/>
            <person name="Desiro A."/>
            <person name="Gervers K.A."/>
            <person name="Hundley H."/>
            <person name="Kuo A."/>
            <person name="LaButti K."/>
            <person name="Lang B.F."/>
            <person name="Lipzen A."/>
            <person name="O'Donnell K."/>
            <person name="Pangilinan J."/>
            <person name="Reynolds N."/>
            <person name="Sandor L."/>
            <person name="Smith M.E."/>
            <person name="Tsang A."/>
            <person name="Grigoriev I.V."/>
            <person name="Stajich J.E."/>
            <person name="Spatafora J.W."/>
        </authorList>
    </citation>
    <scope>NUCLEOTIDE SEQUENCE</scope>
    <source>
        <strain evidence="9">RSA 2281</strain>
    </source>
</reference>
<dbReference type="Proteomes" id="UP001209540">
    <property type="component" value="Unassembled WGS sequence"/>
</dbReference>
<feature type="transmembrane region" description="Helical" evidence="7">
    <location>
        <begin position="401"/>
        <end position="425"/>
    </location>
</feature>
<evidence type="ECO:0000256" key="1">
    <source>
        <dbReference type="ARBA" id="ARBA00004141"/>
    </source>
</evidence>
<evidence type="ECO:0000256" key="6">
    <source>
        <dbReference type="ARBA" id="ARBA00023136"/>
    </source>
</evidence>
<feature type="transmembrane region" description="Helical" evidence="7">
    <location>
        <begin position="160"/>
        <end position="182"/>
    </location>
</feature>
<name>A0AAD5PKK0_9FUNG</name>
<feature type="transmembrane region" description="Helical" evidence="7">
    <location>
        <begin position="188"/>
        <end position="209"/>
    </location>
</feature>
<dbReference type="InterPro" id="IPR020846">
    <property type="entry name" value="MFS_dom"/>
</dbReference>
<dbReference type="PRINTS" id="PR00171">
    <property type="entry name" value="SUGRTRNSPORT"/>
</dbReference>
<feature type="transmembrane region" description="Helical" evidence="7">
    <location>
        <begin position="346"/>
        <end position="364"/>
    </location>
</feature>
<protein>
    <submittedName>
        <fullName evidence="9">Major facilitator superfamily domain-containing protein</fullName>
    </submittedName>
</protein>